<organism evidence="2 3">
    <name type="scientific">Lithospermum erythrorhizon</name>
    <name type="common">Purple gromwell</name>
    <name type="synonym">Lithospermum officinale var. erythrorhizon</name>
    <dbReference type="NCBI Taxonomy" id="34254"/>
    <lineage>
        <taxon>Eukaryota</taxon>
        <taxon>Viridiplantae</taxon>
        <taxon>Streptophyta</taxon>
        <taxon>Embryophyta</taxon>
        <taxon>Tracheophyta</taxon>
        <taxon>Spermatophyta</taxon>
        <taxon>Magnoliopsida</taxon>
        <taxon>eudicotyledons</taxon>
        <taxon>Gunneridae</taxon>
        <taxon>Pentapetalae</taxon>
        <taxon>asterids</taxon>
        <taxon>lamiids</taxon>
        <taxon>Boraginales</taxon>
        <taxon>Boraginaceae</taxon>
        <taxon>Boraginoideae</taxon>
        <taxon>Lithospermeae</taxon>
        <taxon>Lithospermum</taxon>
    </lineage>
</organism>
<evidence type="ECO:0000313" key="3">
    <source>
        <dbReference type="Proteomes" id="UP001454036"/>
    </source>
</evidence>
<feature type="region of interest" description="Disordered" evidence="1">
    <location>
        <begin position="1"/>
        <end position="91"/>
    </location>
</feature>
<gene>
    <name evidence="2" type="ORF">LIER_31217</name>
</gene>
<comment type="caution">
    <text evidence="2">The sequence shown here is derived from an EMBL/GenBank/DDBJ whole genome shotgun (WGS) entry which is preliminary data.</text>
</comment>
<keyword evidence="3" id="KW-1185">Reference proteome</keyword>
<feature type="compositionally biased region" description="Polar residues" evidence="1">
    <location>
        <begin position="80"/>
        <end position="91"/>
    </location>
</feature>
<dbReference type="Proteomes" id="UP001454036">
    <property type="component" value="Unassembled WGS sequence"/>
</dbReference>
<protein>
    <submittedName>
        <fullName evidence="2">Uncharacterized protein</fullName>
    </submittedName>
</protein>
<feature type="compositionally biased region" description="Basic and acidic residues" evidence="1">
    <location>
        <begin position="67"/>
        <end position="76"/>
    </location>
</feature>
<evidence type="ECO:0000256" key="1">
    <source>
        <dbReference type="SAM" id="MobiDB-lite"/>
    </source>
</evidence>
<sequence length="91" mass="9672">MAMVSPSVPQPSKNGKRAPSKKRASKILARDSSDEESKAHEVQPSAEATAVPANMVALDSSTTISDHGVDQRRGADATHLSLQQEDSLFIT</sequence>
<feature type="compositionally biased region" description="Basic residues" evidence="1">
    <location>
        <begin position="14"/>
        <end position="25"/>
    </location>
</feature>
<accession>A0AAV3RSJ7</accession>
<feature type="compositionally biased region" description="Basic and acidic residues" evidence="1">
    <location>
        <begin position="28"/>
        <end position="41"/>
    </location>
</feature>
<reference evidence="2 3" key="1">
    <citation type="submission" date="2024-01" db="EMBL/GenBank/DDBJ databases">
        <title>The complete chloroplast genome sequence of Lithospermum erythrorhizon: insights into the phylogenetic relationship among Boraginaceae species and the maternal lineages of purple gromwells.</title>
        <authorList>
            <person name="Okada T."/>
            <person name="Watanabe K."/>
        </authorList>
    </citation>
    <scope>NUCLEOTIDE SEQUENCE [LARGE SCALE GENOMIC DNA]</scope>
</reference>
<dbReference type="AlphaFoldDB" id="A0AAV3RSJ7"/>
<dbReference type="EMBL" id="BAABME010011513">
    <property type="protein sequence ID" value="GAA0183880.1"/>
    <property type="molecule type" value="Genomic_DNA"/>
</dbReference>
<evidence type="ECO:0000313" key="2">
    <source>
        <dbReference type="EMBL" id="GAA0183880.1"/>
    </source>
</evidence>
<name>A0AAV3RSJ7_LITER</name>
<proteinExistence type="predicted"/>